<sequence>MENRISVISIIIEDTAQAAAVNDLLHEYGSYIVGRMGIPYRERKVSIICIVMDAPGSVTSALSGKLGMLDGVSTKTVTTKASEA</sequence>
<keyword evidence="2" id="KW-1185">Reference proteome</keyword>
<evidence type="ECO:0000313" key="1">
    <source>
        <dbReference type="EMBL" id="GCB29270.1"/>
    </source>
</evidence>
<dbReference type="InterPro" id="IPR023860">
    <property type="entry name" value="FeFe-hyd_TM1266"/>
</dbReference>
<evidence type="ECO:0000313" key="2">
    <source>
        <dbReference type="Proteomes" id="UP000287361"/>
    </source>
</evidence>
<dbReference type="Pfam" id="PF21699">
    <property type="entry name" value="TM1266-like"/>
    <property type="match status" value="1"/>
</dbReference>
<dbReference type="RefSeq" id="WP_016407323.1">
    <property type="nucleotide sequence ID" value="NZ_DAVZTY010000022.1"/>
</dbReference>
<dbReference type="SUPFAM" id="SSF55021">
    <property type="entry name" value="ACT-like"/>
    <property type="match status" value="1"/>
</dbReference>
<accession>A0A401LCK6</accession>
<dbReference type="InterPro" id="IPR045865">
    <property type="entry name" value="ACT-like_dom_sf"/>
</dbReference>
<organism evidence="1 2">
    <name type="scientific">Anaerotignum faecicola</name>
    <dbReference type="NCBI Taxonomy" id="2358141"/>
    <lineage>
        <taxon>Bacteria</taxon>
        <taxon>Bacillati</taxon>
        <taxon>Bacillota</taxon>
        <taxon>Clostridia</taxon>
        <taxon>Lachnospirales</taxon>
        <taxon>Anaerotignaceae</taxon>
        <taxon>Anaerotignum</taxon>
    </lineage>
</organism>
<dbReference type="EMBL" id="BHVZ01000001">
    <property type="protein sequence ID" value="GCB29270.1"/>
    <property type="molecule type" value="Genomic_DNA"/>
</dbReference>
<proteinExistence type="predicted"/>
<reference evidence="1 2" key="1">
    <citation type="submission" date="2018-10" db="EMBL/GenBank/DDBJ databases">
        <title>Draft Genome Sequence of Anaerotignum sp. KCTC 15736.</title>
        <authorList>
            <person name="Choi S.H."/>
            <person name="Kim J.S."/>
            <person name="Kang S.W."/>
            <person name="Lee J.S."/>
            <person name="Park S.H."/>
        </authorList>
    </citation>
    <scope>NUCLEOTIDE SEQUENCE [LARGE SCALE GENOMIC DNA]</scope>
    <source>
        <strain evidence="1 2">KCTC 15736</strain>
    </source>
</reference>
<name>A0A401LCK6_9FIRM</name>
<dbReference type="NCBIfam" id="TIGR03959">
    <property type="entry name" value="hyd_TM1266"/>
    <property type="match status" value="1"/>
</dbReference>
<dbReference type="AlphaFoldDB" id="A0A401LCK6"/>
<gene>
    <name evidence="1" type="ORF">KGMB03357_09310</name>
</gene>
<protein>
    <submittedName>
        <fullName evidence="1">CopG family transcriptional regulator</fullName>
    </submittedName>
</protein>
<dbReference type="Gene3D" id="3.30.70.1150">
    <property type="entry name" value="ACT-like. Chain A, domain 2"/>
    <property type="match status" value="1"/>
</dbReference>
<dbReference type="Proteomes" id="UP000287361">
    <property type="component" value="Unassembled WGS sequence"/>
</dbReference>
<dbReference type="GeneID" id="86193925"/>
<dbReference type="InterPro" id="IPR027271">
    <property type="entry name" value="Acetolactate_synth/TF_NikR_C"/>
</dbReference>
<comment type="caution">
    <text evidence="1">The sequence shown here is derived from an EMBL/GenBank/DDBJ whole genome shotgun (WGS) entry which is preliminary data.</text>
</comment>
<dbReference type="OrthoDB" id="9796135at2"/>